<gene>
    <name evidence="2" type="ORF">LG368_10010</name>
</gene>
<dbReference type="EMBL" id="JAJATW010000013">
    <property type="protein sequence ID" value="MCB5162236.1"/>
    <property type="molecule type" value="Genomic_DNA"/>
</dbReference>
<reference evidence="2" key="1">
    <citation type="submission" date="2021-10" db="EMBL/GenBank/DDBJ databases">
        <title>Marinomonas pontica sp. nov., isolated from the Black Sea.</title>
        <authorList>
            <person name="Zhao L.-H."/>
            <person name="Xue J.-H."/>
        </authorList>
    </citation>
    <scope>NUCLEOTIDE SEQUENCE</scope>
    <source>
        <strain evidence="2">E8</strain>
    </source>
</reference>
<dbReference type="Proteomes" id="UP001139095">
    <property type="component" value="Unassembled WGS sequence"/>
</dbReference>
<evidence type="ECO:0000313" key="2">
    <source>
        <dbReference type="EMBL" id="MCB5162236.1"/>
    </source>
</evidence>
<dbReference type="RefSeq" id="WP_226754589.1">
    <property type="nucleotide sequence ID" value="NZ_JAJATW010000013.1"/>
</dbReference>
<feature type="coiled-coil region" evidence="1">
    <location>
        <begin position="65"/>
        <end position="92"/>
    </location>
</feature>
<sequence length="191" mass="21762">MSMIKSLLTSSFFLFATTNMINAHGKDLIAFGQACLLTEKHVQQAQQQLEQERLGTLRYQKDDTKQQTEQQIQTYQQEKEALSEAKKECAANAANSAYCHRVRSRDNEITYMISKLDAVSIGTSVEQTLTDNLSNQSDYAHRKKIVDQEYARFIAQCRDSDTHYALLQDPTAYAEVCMKPNAQHTITCSFF</sequence>
<keyword evidence="3" id="KW-1185">Reference proteome</keyword>
<comment type="caution">
    <text evidence="2">The sequence shown here is derived from an EMBL/GenBank/DDBJ whole genome shotgun (WGS) entry which is preliminary data.</text>
</comment>
<proteinExistence type="predicted"/>
<name>A0A9X1LEX7_9GAMM</name>
<protein>
    <submittedName>
        <fullName evidence="2">Uncharacterized protein</fullName>
    </submittedName>
</protein>
<evidence type="ECO:0000256" key="1">
    <source>
        <dbReference type="SAM" id="Coils"/>
    </source>
</evidence>
<keyword evidence="1" id="KW-0175">Coiled coil</keyword>
<evidence type="ECO:0000313" key="3">
    <source>
        <dbReference type="Proteomes" id="UP001139095"/>
    </source>
</evidence>
<organism evidence="2 3">
    <name type="scientific">Marinomonas algarum</name>
    <dbReference type="NCBI Taxonomy" id="2883105"/>
    <lineage>
        <taxon>Bacteria</taxon>
        <taxon>Pseudomonadati</taxon>
        <taxon>Pseudomonadota</taxon>
        <taxon>Gammaproteobacteria</taxon>
        <taxon>Oceanospirillales</taxon>
        <taxon>Oceanospirillaceae</taxon>
        <taxon>Marinomonas</taxon>
    </lineage>
</organism>
<dbReference type="AlphaFoldDB" id="A0A9X1LEX7"/>
<accession>A0A9X1LEX7</accession>